<sequence length="105" mass="11351">MKRSIRNLAGAAFLLLAPAAFAQTTPTEEPQTPAVTTPGEKNPKAPVPGQNSFTEDQAKERLTEEGFSNIMNLQLGEDGIWRAEAARDGQPVKVLLDFQGNITTQ</sequence>
<name>A0A1J6IHU3_9HYPH</name>
<organism evidence="3 4">
    <name type="scientific">Brucella cytisi</name>
    <dbReference type="NCBI Taxonomy" id="407152"/>
    <lineage>
        <taxon>Bacteria</taxon>
        <taxon>Pseudomonadati</taxon>
        <taxon>Pseudomonadota</taxon>
        <taxon>Alphaproteobacteria</taxon>
        <taxon>Hyphomicrobiales</taxon>
        <taxon>Brucellaceae</taxon>
        <taxon>Brucella/Ochrobactrum group</taxon>
        <taxon>Brucella</taxon>
    </lineage>
</organism>
<comment type="caution">
    <text evidence="3">The sequence shown here is derived from an EMBL/GenBank/DDBJ whole genome shotgun (WGS) entry which is preliminary data.</text>
</comment>
<evidence type="ECO:0000256" key="2">
    <source>
        <dbReference type="SAM" id="SignalP"/>
    </source>
</evidence>
<keyword evidence="4" id="KW-1185">Reference proteome</keyword>
<dbReference type="AlphaFoldDB" id="A0A1J6IHU3"/>
<evidence type="ECO:0000313" key="4">
    <source>
        <dbReference type="Proteomes" id="UP000182985"/>
    </source>
</evidence>
<feature type="chain" id="PRO_5009639496" evidence="2">
    <location>
        <begin position="23"/>
        <end position="105"/>
    </location>
</feature>
<feature type="region of interest" description="Disordered" evidence="1">
    <location>
        <begin position="23"/>
        <end position="52"/>
    </location>
</feature>
<reference evidence="3 4" key="1">
    <citation type="submission" date="2016-10" db="EMBL/GenBank/DDBJ databases">
        <title>The Draft Genome Sequence of the Potato Rhizosphere Bacteria Ochrobactrum sp. IPA7.2.</title>
        <authorList>
            <person name="Gogoleva N.E."/>
            <person name="Khlopko Y.A."/>
            <person name="Burygin G.L."/>
            <person name="Plotnikov A.O."/>
        </authorList>
    </citation>
    <scope>NUCLEOTIDE SEQUENCE [LARGE SCALE GENOMIC DNA]</scope>
    <source>
        <strain evidence="3 4">IPA7.2</strain>
    </source>
</reference>
<accession>A0A1J6IHU3</accession>
<dbReference type="RefSeq" id="WP_012093585.1">
    <property type="nucleotide sequence ID" value="NZ_JBCAUP010000006.1"/>
</dbReference>
<dbReference type="Proteomes" id="UP000182985">
    <property type="component" value="Unassembled WGS sequence"/>
</dbReference>
<dbReference type="OrthoDB" id="7376531at2"/>
<proteinExistence type="predicted"/>
<gene>
    <name evidence="3" type="ORF">BLA27_04655</name>
</gene>
<keyword evidence="2" id="KW-0732">Signal</keyword>
<evidence type="ECO:0000313" key="3">
    <source>
        <dbReference type="EMBL" id="OIS94688.1"/>
    </source>
</evidence>
<protein>
    <submittedName>
        <fullName evidence="3">Uncharacterized protein</fullName>
    </submittedName>
</protein>
<dbReference type="EMBL" id="MOEC01000003">
    <property type="protein sequence ID" value="OIS94688.1"/>
    <property type="molecule type" value="Genomic_DNA"/>
</dbReference>
<feature type="compositionally biased region" description="Low complexity" evidence="1">
    <location>
        <begin position="23"/>
        <end position="38"/>
    </location>
</feature>
<feature type="signal peptide" evidence="2">
    <location>
        <begin position="1"/>
        <end position="22"/>
    </location>
</feature>
<evidence type="ECO:0000256" key="1">
    <source>
        <dbReference type="SAM" id="MobiDB-lite"/>
    </source>
</evidence>
<dbReference type="GeneID" id="61314463"/>